<reference evidence="15 16" key="1">
    <citation type="submission" date="2021-02" db="EMBL/GenBank/DDBJ databases">
        <title>Variation within the Batrachochytrium salamandrivorans European outbreak.</title>
        <authorList>
            <person name="Kelly M."/>
            <person name="Pasmans F."/>
            <person name="Shea T.P."/>
            <person name="Munoz J.F."/>
            <person name="Carranza S."/>
            <person name="Cuomo C.A."/>
            <person name="Martel A."/>
        </authorList>
    </citation>
    <scope>NUCLEOTIDE SEQUENCE [LARGE SCALE GENOMIC DNA]</scope>
    <source>
        <strain evidence="15 16">AMFP18/2</strain>
    </source>
</reference>
<dbReference type="InterPro" id="IPR029062">
    <property type="entry name" value="Class_I_gatase-like"/>
</dbReference>
<dbReference type="PANTHER" id="PTHR11236">
    <property type="entry name" value="AMINOBENZOATE/ANTHRANILATE SYNTHASE"/>
    <property type="match status" value="1"/>
</dbReference>
<feature type="domain" description="Glutamine amidotransferase" evidence="12">
    <location>
        <begin position="29"/>
        <end position="222"/>
    </location>
</feature>
<dbReference type="InterPro" id="IPR006805">
    <property type="entry name" value="Anth_synth_I_N"/>
</dbReference>
<dbReference type="EMBL" id="JAFCIX010000555">
    <property type="protein sequence ID" value="KAH6587672.1"/>
    <property type="molecule type" value="Genomic_DNA"/>
</dbReference>
<evidence type="ECO:0000256" key="8">
    <source>
        <dbReference type="ARBA" id="ARBA00031329"/>
    </source>
</evidence>
<feature type="region of interest" description="Disordered" evidence="10">
    <location>
        <begin position="255"/>
        <end position="276"/>
    </location>
</feature>
<evidence type="ECO:0000256" key="3">
    <source>
        <dbReference type="ARBA" id="ARBA00005970"/>
    </source>
</evidence>
<organism evidence="15 16">
    <name type="scientific">Batrachochytrium salamandrivorans</name>
    <dbReference type="NCBI Taxonomy" id="1357716"/>
    <lineage>
        <taxon>Eukaryota</taxon>
        <taxon>Fungi</taxon>
        <taxon>Fungi incertae sedis</taxon>
        <taxon>Chytridiomycota</taxon>
        <taxon>Chytridiomycota incertae sedis</taxon>
        <taxon>Chytridiomycetes</taxon>
        <taxon>Rhizophydiales</taxon>
        <taxon>Rhizophydiales incertae sedis</taxon>
        <taxon>Batrachochytrium</taxon>
    </lineage>
</organism>
<dbReference type="InterPro" id="IPR006221">
    <property type="entry name" value="TrpG/PapA_dom"/>
</dbReference>
<keyword evidence="5" id="KW-0808">Transferase</keyword>
<comment type="caution">
    <text evidence="15">The sequence shown here is derived from an EMBL/GenBank/DDBJ whole genome shotgun (WGS) entry which is preliminary data.</text>
</comment>
<dbReference type="SUPFAM" id="SSF56322">
    <property type="entry name" value="ADC synthase"/>
    <property type="match status" value="1"/>
</dbReference>
<dbReference type="PROSITE" id="PS51273">
    <property type="entry name" value="GATASE_TYPE_1"/>
    <property type="match status" value="1"/>
</dbReference>
<evidence type="ECO:0000256" key="11">
    <source>
        <dbReference type="SAM" id="SignalP"/>
    </source>
</evidence>
<evidence type="ECO:0000256" key="9">
    <source>
        <dbReference type="ARBA" id="ARBA00031904"/>
    </source>
</evidence>
<gene>
    <name evidence="15" type="ORF">BASA50_011276</name>
</gene>
<feature type="signal peptide" evidence="11">
    <location>
        <begin position="1"/>
        <end position="17"/>
    </location>
</feature>
<dbReference type="PANTHER" id="PTHR11236:SF18">
    <property type="entry name" value="AMINODEOXYCHORISMATE SYNTHASE"/>
    <property type="match status" value="1"/>
</dbReference>
<evidence type="ECO:0000313" key="15">
    <source>
        <dbReference type="EMBL" id="KAH6587672.1"/>
    </source>
</evidence>
<feature type="domain" description="Chorismate-utilising enzyme C-terminal" evidence="13">
    <location>
        <begin position="538"/>
        <end position="810"/>
    </location>
</feature>
<evidence type="ECO:0000256" key="2">
    <source>
        <dbReference type="ARBA" id="ARBA00005009"/>
    </source>
</evidence>
<feature type="domain" description="Anthranilate synthase component I N-terminal" evidence="14">
    <location>
        <begin position="298"/>
        <end position="465"/>
    </location>
</feature>
<accession>A0ABQ8EYY3</accession>
<dbReference type="PRINTS" id="PR00099">
    <property type="entry name" value="CPSGATASE"/>
</dbReference>
<dbReference type="NCBIfam" id="TIGR00566">
    <property type="entry name" value="trpG_papA"/>
    <property type="match status" value="1"/>
</dbReference>
<dbReference type="CDD" id="cd01743">
    <property type="entry name" value="GATase1_Anthranilate_Synthase"/>
    <property type="match status" value="1"/>
</dbReference>
<dbReference type="SUPFAM" id="SSF52317">
    <property type="entry name" value="Class I glutamine amidotransferase-like"/>
    <property type="match status" value="1"/>
</dbReference>
<evidence type="ECO:0000256" key="5">
    <source>
        <dbReference type="ARBA" id="ARBA00022679"/>
    </source>
</evidence>
<evidence type="ECO:0000256" key="6">
    <source>
        <dbReference type="ARBA" id="ARBA00022909"/>
    </source>
</evidence>
<dbReference type="Proteomes" id="UP001648503">
    <property type="component" value="Unassembled WGS sequence"/>
</dbReference>
<sequence>MVLVVPLVNSAIAMSAADIDNYCPAIRILIIDNYDSYTFNLFQYCTLNATHPPVVVRNDQFEWAEFLECILPNFDAVVISPGPGRPDRQEDFGVCKELLLHSNIPILGVCLGHQGLAAVLGGKIITADPPMHGRLSDIHHNSSGLFAGIPSPFRAVRYHSLIVSSDNLPSALEETAWTLPDDPTKPRIIMGMSHRSMPIWSVQFHPESICTEYGQLIINNFISLAAAHTKRHHHPSAPIVDPPLNTMASPTVLPKPLRDNCQSTETAPSASSAPLEETVSSDHIALVYSMDDMYINSEDLYRRLYAEKTSAFWLDSAKVEPGLSRFSYMGDSSGPLGFDIKYSLETRTFRKRKGTTVIESATLEHGDTFFRWIADIIKTTAVESSNIYISGHSRTDSRSLPFPFFGGLVGYFGYEMKSESLRPHTSNHDDLNKFKTESAGHIPDSAFIFTDRTIIYDHLEQKIYLVALALSSDNEMRATQEAWMAEIQRTIVDLNHIQNVPSADPALATYLESTYVDPDTNHLNINSKNEWMKLAHDRESYIRNIEISNDKINQGETYEVCLTTQLVRNIGKSHAHPFKFYQHLRRRNPAPYGGFLSFGDGLFLASSSPERFLQLGADRWLSMKPIKGTLPRATLQNFPGTDAEREIENHKRRTALETSEKDRSENLMIVDLIRNDLNQISEPRTVNVPHLMVVESYATVHQLVSTIRGKLRADLGAVDAVMRTFPPGSMTGAPKLRTVHILEDLEGLPRGPYSGTLGFFSVTGPAGFSVIIRTAIFSETSEGTVVTIGAGGAIVVLSDPSDEFDEMLLKADSVLPSLVATFGATCV</sequence>
<evidence type="ECO:0000256" key="1">
    <source>
        <dbReference type="ARBA" id="ARBA00001000"/>
    </source>
</evidence>
<dbReference type="InterPro" id="IPR010117">
    <property type="entry name" value="PabB_fungal"/>
</dbReference>
<dbReference type="PRINTS" id="PR00096">
    <property type="entry name" value="GATASE"/>
</dbReference>
<dbReference type="NCBIfam" id="TIGR01823">
    <property type="entry name" value="PabB-fungal"/>
    <property type="match status" value="1"/>
</dbReference>
<evidence type="ECO:0000256" key="7">
    <source>
        <dbReference type="ARBA" id="ARBA00022962"/>
    </source>
</evidence>
<dbReference type="InterPro" id="IPR017926">
    <property type="entry name" value="GATASE"/>
</dbReference>
<keyword evidence="6" id="KW-0289">Folate biosynthesis</keyword>
<keyword evidence="11" id="KW-0732">Signal</keyword>
<dbReference type="PRINTS" id="PR00097">
    <property type="entry name" value="ANTSNTHASEII"/>
</dbReference>
<name>A0ABQ8EYY3_9FUNG</name>
<proteinExistence type="inferred from homology"/>
<keyword evidence="7" id="KW-0315">Glutamine amidotransferase</keyword>
<evidence type="ECO:0000259" key="14">
    <source>
        <dbReference type="Pfam" id="PF04715"/>
    </source>
</evidence>
<evidence type="ECO:0000259" key="13">
    <source>
        <dbReference type="Pfam" id="PF00425"/>
    </source>
</evidence>
<dbReference type="InterPro" id="IPR015890">
    <property type="entry name" value="Chorismate_C"/>
</dbReference>
<evidence type="ECO:0000256" key="4">
    <source>
        <dbReference type="ARBA" id="ARBA00013139"/>
    </source>
</evidence>
<dbReference type="Pfam" id="PF00117">
    <property type="entry name" value="GATase"/>
    <property type="match status" value="1"/>
</dbReference>
<comment type="pathway">
    <text evidence="2">Cofactor biosynthesis; tetrahydrofolate biosynthesis; 4-aminobenzoate from chorismate: step 1/2.</text>
</comment>
<keyword evidence="16" id="KW-1185">Reference proteome</keyword>
<dbReference type="Pfam" id="PF04715">
    <property type="entry name" value="Anth_synt_I_N"/>
    <property type="match status" value="1"/>
</dbReference>
<dbReference type="Gene3D" id="3.40.50.880">
    <property type="match status" value="1"/>
</dbReference>
<comment type="similarity">
    <text evidence="3">In the C-terminal section; belongs to the anthranilate synthase component I family.</text>
</comment>
<protein>
    <recommendedName>
        <fullName evidence="4">aminodeoxychorismate synthase</fullName>
        <ecNumber evidence="4">2.6.1.85</ecNumber>
    </recommendedName>
    <alternativeName>
        <fullName evidence="8">Para-aminobenzoate synthase</fullName>
    </alternativeName>
    <alternativeName>
        <fullName evidence="9">p-aminobenzoic acid synthase</fullName>
    </alternativeName>
</protein>
<feature type="chain" id="PRO_5046300424" description="aminodeoxychorismate synthase" evidence="11">
    <location>
        <begin position="18"/>
        <end position="827"/>
    </location>
</feature>
<feature type="compositionally biased region" description="Low complexity" evidence="10">
    <location>
        <begin position="263"/>
        <end position="276"/>
    </location>
</feature>
<evidence type="ECO:0000259" key="12">
    <source>
        <dbReference type="Pfam" id="PF00117"/>
    </source>
</evidence>
<comment type="catalytic activity">
    <reaction evidence="1">
        <text>chorismate + L-glutamine = 4-amino-4-deoxychorismate + L-glutamate</text>
        <dbReference type="Rhea" id="RHEA:11672"/>
        <dbReference type="ChEBI" id="CHEBI:29748"/>
        <dbReference type="ChEBI" id="CHEBI:29985"/>
        <dbReference type="ChEBI" id="CHEBI:58359"/>
        <dbReference type="ChEBI" id="CHEBI:58406"/>
        <dbReference type="EC" id="2.6.1.85"/>
    </reaction>
</comment>
<dbReference type="Pfam" id="PF00425">
    <property type="entry name" value="Chorismate_bind"/>
    <property type="match status" value="1"/>
</dbReference>
<dbReference type="InterPro" id="IPR019999">
    <property type="entry name" value="Anth_synth_I-like"/>
</dbReference>
<dbReference type="EC" id="2.6.1.85" evidence="4"/>
<evidence type="ECO:0000313" key="16">
    <source>
        <dbReference type="Proteomes" id="UP001648503"/>
    </source>
</evidence>
<dbReference type="InterPro" id="IPR005801">
    <property type="entry name" value="ADC_synthase"/>
</dbReference>
<dbReference type="Gene3D" id="3.60.120.10">
    <property type="entry name" value="Anthranilate synthase"/>
    <property type="match status" value="1"/>
</dbReference>
<evidence type="ECO:0000256" key="10">
    <source>
        <dbReference type="SAM" id="MobiDB-lite"/>
    </source>
</evidence>